<evidence type="ECO:0000313" key="1">
    <source>
        <dbReference type="EMBL" id="MFC3495852.1"/>
    </source>
</evidence>
<protein>
    <recommendedName>
        <fullName evidence="3">Lipid-A-disaccharide synthase</fullName>
    </recommendedName>
</protein>
<keyword evidence="2" id="KW-1185">Reference proteome</keyword>
<name>A0ABV7Q4X0_9ACTN</name>
<reference evidence="2" key="1">
    <citation type="journal article" date="2019" name="Int. J. Syst. Evol. Microbiol.">
        <title>The Global Catalogue of Microorganisms (GCM) 10K type strain sequencing project: providing services to taxonomists for standard genome sequencing and annotation.</title>
        <authorList>
            <consortium name="The Broad Institute Genomics Platform"/>
            <consortium name="The Broad Institute Genome Sequencing Center for Infectious Disease"/>
            <person name="Wu L."/>
            <person name="Ma J."/>
        </authorList>
    </citation>
    <scope>NUCLEOTIDE SEQUENCE [LARGE SCALE GENOMIC DNA]</scope>
    <source>
        <strain evidence="2">CGMCC 4.7396</strain>
    </source>
</reference>
<dbReference type="RefSeq" id="WP_387980728.1">
    <property type="nucleotide sequence ID" value="NZ_JBHRWO010000021.1"/>
</dbReference>
<evidence type="ECO:0008006" key="3">
    <source>
        <dbReference type="Google" id="ProtNLM"/>
    </source>
</evidence>
<dbReference type="EMBL" id="JBHRWO010000021">
    <property type="protein sequence ID" value="MFC3495852.1"/>
    <property type="molecule type" value="Genomic_DNA"/>
</dbReference>
<organism evidence="1 2">
    <name type="scientific">Glycomyces rhizosphaerae</name>
    <dbReference type="NCBI Taxonomy" id="2054422"/>
    <lineage>
        <taxon>Bacteria</taxon>
        <taxon>Bacillati</taxon>
        <taxon>Actinomycetota</taxon>
        <taxon>Actinomycetes</taxon>
        <taxon>Glycomycetales</taxon>
        <taxon>Glycomycetaceae</taxon>
        <taxon>Glycomyces</taxon>
    </lineage>
</organism>
<comment type="caution">
    <text evidence="1">The sequence shown here is derived from an EMBL/GenBank/DDBJ whole genome shotgun (WGS) entry which is preliminary data.</text>
</comment>
<accession>A0ABV7Q4X0</accession>
<gene>
    <name evidence="1" type="ORF">ACFO8M_25510</name>
</gene>
<sequence length="379" mass="39476">MPVEFGYGPLGKALHIARAIRERAGDAVRLELVASPTFQSPVGAGVFDASSVDIASAAPADATITVMNVQGVRKAAGRGGNIYVVDSLAWLWDEPLPVQHLIHTYFYQDLPLLPVPARNLAGMPRPTPVGAIGDLRETPALTAETRPRRIVISLSGLEAPGSRLGSGKIAYAPYILNALEVLVADGRLDVDDLSIFGNTAVLGRFAGERVKRAVRGGSQEAFFAAVRSADAVICPPGLTTLVECLGAGIAPKLLPPQNYSQVKLMQAFGDALDLPTMSWNSPVERWLRHAVLPEPVAAEMVRGIAALESQSAGHADPARLLALIEQAPPALDSAAVAAALGPGGGAREVADRVLSDLFRGGPPLGAVAADAFGQAHAEG</sequence>
<evidence type="ECO:0000313" key="2">
    <source>
        <dbReference type="Proteomes" id="UP001595712"/>
    </source>
</evidence>
<dbReference type="Proteomes" id="UP001595712">
    <property type="component" value="Unassembled WGS sequence"/>
</dbReference>
<proteinExistence type="predicted"/>